<dbReference type="Proteomes" id="UP000008493">
    <property type="component" value="Unassembled WGS sequence"/>
</dbReference>
<dbReference type="CDD" id="cd11577">
    <property type="entry name" value="GH71"/>
    <property type="match status" value="1"/>
</dbReference>
<dbReference type="EMBL" id="JH971414">
    <property type="protein sequence ID" value="EKM75389.1"/>
    <property type="molecule type" value="Genomic_DNA"/>
</dbReference>
<organism evidence="3 4">
    <name type="scientific">Agaricus bisporus var. burnettii (strain JB137-S8 / ATCC MYA-4627 / FGSC 10392)</name>
    <name type="common">White button mushroom</name>
    <dbReference type="NCBI Taxonomy" id="597362"/>
    <lineage>
        <taxon>Eukaryota</taxon>
        <taxon>Fungi</taxon>
        <taxon>Dikarya</taxon>
        <taxon>Basidiomycota</taxon>
        <taxon>Agaricomycotina</taxon>
        <taxon>Agaricomycetes</taxon>
        <taxon>Agaricomycetidae</taxon>
        <taxon>Agaricales</taxon>
        <taxon>Agaricineae</taxon>
        <taxon>Agaricaceae</taxon>
        <taxon>Agaricus</taxon>
    </lineage>
</organism>
<dbReference type="Pfam" id="PF03659">
    <property type="entry name" value="Glyco_hydro_71"/>
    <property type="match status" value="1"/>
</dbReference>
<dbReference type="AlphaFoldDB" id="K5VLU3"/>
<dbReference type="GeneID" id="18831628"/>
<dbReference type="InterPro" id="IPR051589">
    <property type="entry name" value="Sialate-O-sulfotransferase"/>
</dbReference>
<dbReference type="RefSeq" id="XP_007333968.1">
    <property type="nucleotide sequence ID" value="XM_007333906.1"/>
</dbReference>
<protein>
    <recommendedName>
        <fullName evidence="2">WSC domain-containing protein</fullName>
    </recommendedName>
</protein>
<dbReference type="PANTHER" id="PTHR45964">
    <property type="entry name" value="WSCD FAMILY MEMBER CG9164"/>
    <property type="match status" value="1"/>
</dbReference>
<dbReference type="InterPro" id="IPR005197">
    <property type="entry name" value="Glyco_hydro_71"/>
</dbReference>
<accession>K5VLU3</accession>
<dbReference type="InParanoid" id="K5VLU3"/>
<dbReference type="HOGENOM" id="CLU_019141_4_1_1"/>
<evidence type="ECO:0000313" key="3">
    <source>
        <dbReference type="EMBL" id="EKM75389.1"/>
    </source>
</evidence>
<dbReference type="eggNOG" id="KOG4157">
    <property type="taxonomic scope" value="Eukaryota"/>
</dbReference>
<dbReference type="Gene3D" id="3.20.20.80">
    <property type="entry name" value="Glycosidases"/>
    <property type="match status" value="1"/>
</dbReference>
<proteinExistence type="predicted"/>
<dbReference type="OrthoDB" id="3257981at2759"/>
<reference evidence="4" key="1">
    <citation type="journal article" date="2012" name="Proc. Natl. Acad. Sci. U.S.A.">
        <title>Genome sequence of the button mushroom Agaricus bisporus reveals mechanisms governing adaptation to a humic-rich ecological niche.</title>
        <authorList>
            <person name="Morin E."/>
            <person name="Kohler A."/>
            <person name="Baker A.R."/>
            <person name="Foulongne-Oriol M."/>
            <person name="Lombard V."/>
            <person name="Nagy L.G."/>
            <person name="Ohm R.A."/>
            <person name="Patyshakuliyeva A."/>
            <person name="Brun A."/>
            <person name="Aerts A.L."/>
            <person name="Bailey A.M."/>
            <person name="Billette C."/>
            <person name="Coutinho P.M."/>
            <person name="Deakin G."/>
            <person name="Doddapaneni H."/>
            <person name="Floudas D."/>
            <person name="Grimwood J."/>
            <person name="Hilden K."/>
            <person name="Kuees U."/>
            <person name="LaButti K.M."/>
            <person name="Lapidus A."/>
            <person name="Lindquist E.A."/>
            <person name="Lucas S.M."/>
            <person name="Murat C."/>
            <person name="Riley R.W."/>
            <person name="Salamov A.A."/>
            <person name="Schmutz J."/>
            <person name="Subramanian V."/>
            <person name="Woesten H.A.B."/>
            <person name="Xu J."/>
            <person name="Eastwood D.C."/>
            <person name="Foster G.D."/>
            <person name="Sonnenberg A.S."/>
            <person name="Cullen D."/>
            <person name="de Vries R.P."/>
            <person name="Lundell T."/>
            <person name="Hibbett D.S."/>
            <person name="Henrissat B."/>
            <person name="Burton K.S."/>
            <person name="Kerrigan R.W."/>
            <person name="Challen M.P."/>
            <person name="Grigoriev I.V."/>
            <person name="Martin F."/>
        </authorList>
    </citation>
    <scope>NUCLEOTIDE SEQUENCE [LARGE SCALE GENOMIC DNA]</scope>
    <source>
        <strain evidence="4">JB137-S8 / ATCC MYA-4627 / FGSC 10392</strain>
    </source>
</reference>
<dbReference type="InterPro" id="IPR002889">
    <property type="entry name" value="WSC_carb-bd"/>
</dbReference>
<dbReference type="SMART" id="SM00321">
    <property type="entry name" value="WSC"/>
    <property type="match status" value="1"/>
</dbReference>
<dbReference type="PROSITE" id="PS51212">
    <property type="entry name" value="WSC"/>
    <property type="match status" value="1"/>
</dbReference>
<dbReference type="PANTHER" id="PTHR45964:SF5">
    <property type="entry name" value="WSCD FAMILY MEMBER CG9164"/>
    <property type="match status" value="1"/>
</dbReference>
<name>K5VLU3_AGABU</name>
<keyword evidence="1" id="KW-0677">Repeat</keyword>
<feature type="domain" description="WSC" evidence="2">
    <location>
        <begin position="444"/>
        <end position="538"/>
    </location>
</feature>
<evidence type="ECO:0000256" key="1">
    <source>
        <dbReference type="ARBA" id="ARBA00022737"/>
    </source>
</evidence>
<evidence type="ECO:0000259" key="2">
    <source>
        <dbReference type="PROSITE" id="PS51212"/>
    </source>
</evidence>
<evidence type="ECO:0000313" key="4">
    <source>
        <dbReference type="Proteomes" id="UP000008493"/>
    </source>
</evidence>
<dbReference type="GO" id="GO:0051118">
    <property type="term" value="F:glucan endo-1,3-alpha-glucosidase activity"/>
    <property type="evidence" value="ECO:0007669"/>
    <property type="project" value="InterPro"/>
</dbReference>
<keyword evidence="4" id="KW-1185">Reference proteome</keyword>
<gene>
    <name evidence="3" type="ORF">AGABI1DRAFT_79978</name>
</gene>
<sequence length="559" mass="62234">MRISYQDHQIQPYSLAAAIPNMFSCTTYDYTIDDWKSDIQEIGSGGVDAIALNFGSNYWENEQLHNAYDAGSGSGVKLFLSFDFSVFPCDVNSVVNVVNQFAQHESQFKVDGRPLISSFLGACLGSQGWQEIKDRTGGYLMPFIEGIEGQFDNWNCLDSWYCWGCAWPQGDVNKTTADDRYYISQIGSSTKYAATISPWIFTHYDYKNFYQRGDDWLIVSRWEQLIEMRDQLPMVEMVTWNDFGESSYFGHVKGVQPSGTTWADGYSHLPFFELSKYYITAFKTGHYPAINQDVIYFWARPHPAEAAASVDALARPQGYNFAEDSLWALAFATQSGQVTLTCGISTQQFTVKPGINKLKLPLSPGQITVSMSRDGKRIINKSPSDFTYNSSPDLYNYNVYVGRSATHLSSMYSTGALPTPSSTITSTSQVLTTPTLSRTTSSYGWESLGCYIDSTDRLLKGFFTIKPGMTAATCVAECSDHGFIYAATEYGIECHCGNNIESHDSGVSVDGSQCNMACDGDPSTQCGGSWRANVYRISAKSSRSLVSQKHHVSRKKKHH</sequence>
<dbReference type="KEGG" id="abp:AGABI1DRAFT79978"/>
<dbReference type="Pfam" id="PF01822">
    <property type="entry name" value="WSC"/>
    <property type="match status" value="1"/>
</dbReference>
<dbReference type="OMA" id="QYNYNAY"/>